<evidence type="ECO:0000259" key="2">
    <source>
        <dbReference type="Pfam" id="PF13966"/>
    </source>
</evidence>
<comment type="caution">
    <text evidence="3">The sequence shown here is derived from an EMBL/GenBank/DDBJ whole genome shotgun (WGS) entry which is preliminary data.</text>
</comment>
<dbReference type="PANTHER" id="PTHR33116:SF86">
    <property type="entry name" value="REVERSE TRANSCRIPTASE DOMAIN-CONTAINING PROTEIN"/>
    <property type="match status" value="1"/>
</dbReference>
<sequence>MFGIDVEARGKSGGLMLLWSKSIVVHVRSYSVNHIDAEIHGQGGMEKWRLTGFYGEPDASKRKAVWQRLVQLSQGMHLPWLCVGDFNKVLHQTEKTGIPRPGWQIRDFREALDQSNLSDLGYRGHRYSWWNRRLSPHTVHARLDWACGNLELQSKFPLARVSHLQMIHSDHCPILVDFQPSELANGRRDRKRFRFEADIKDTEDRIAQKQQGLFDTATSRGLQVLKGQLEELRSKEEIMWQQRSKAHWLWERDRNTKFFHSTATTRKKYNAIARLKDDRGTWREDRDGLEEVLLGYFRNIFSCSNPSASVLEDALNTINRKVMAEMNESLIQPFTAQEHIVGTDVTSSVLNILNSGSILHKMNFTHIVLIAKRDDPETVAHFRPISLCNTIVKLASKCVANRLKPLLDVIISPTQLACIPNRLIMDNVLVAFELNHFVKNRICGKDGYFALKLDMSKAYDRVEWNFLRAVLSKIGIHEIFGDPLSPYLFLFVEEVFSSMLQEAERRGEINGIDVSRQSPRISHLLFADDTIIFGKARDEALESIKRVLEVYERASGQQINLEKSSMVVSRNVSDVERARLARILGVQLVAKHDKYLGLPAIAGRSPAELFQSVKDRVWSRIQGWNAKLLSQGERGVLIKAVLQAIPTYVMSCFQLPDYLLHEIQRMIGDFWWHNKGERRTHWVSWKRMCLPREEGGMGFRELKMFNTAMLAKQGWRILKRPDSMLTRVLKGKYFSSQCFLDAQLGTRPSLTWRSYIGARELLLSGCRWKIGSGTSIRIWRDNWLSRSTGFTVTSPPRILDPDTRVSALIDANNGNWKTELVLQVFDEEEANLIVGIPLSHVHGPDILVWHDSKNGVFSVNSAYHLAFLRERQHRSSTSVTHMHVNGEGMAAAWRFIWRSQVPPKVRTFVWRACHEAVPTALNLARMVPEVDTQCMICGVANESLQHVLLHCSFTRQVWALSNLQCRIIGMTHDSVHQ</sequence>
<dbReference type="InterPro" id="IPR000477">
    <property type="entry name" value="RT_dom"/>
</dbReference>
<dbReference type="EMBL" id="JACGWJ010000016">
    <property type="protein sequence ID" value="KAL0361161.1"/>
    <property type="molecule type" value="Genomic_DNA"/>
</dbReference>
<organism evidence="3">
    <name type="scientific">Sesamum radiatum</name>
    <name type="common">Black benniseed</name>
    <dbReference type="NCBI Taxonomy" id="300843"/>
    <lineage>
        <taxon>Eukaryota</taxon>
        <taxon>Viridiplantae</taxon>
        <taxon>Streptophyta</taxon>
        <taxon>Embryophyta</taxon>
        <taxon>Tracheophyta</taxon>
        <taxon>Spermatophyta</taxon>
        <taxon>Magnoliopsida</taxon>
        <taxon>eudicotyledons</taxon>
        <taxon>Gunneridae</taxon>
        <taxon>Pentapetalae</taxon>
        <taxon>asterids</taxon>
        <taxon>lamiids</taxon>
        <taxon>Lamiales</taxon>
        <taxon>Pedaliaceae</taxon>
        <taxon>Sesamum</taxon>
    </lineage>
</organism>
<dbReference type="PANTHER" id="PTHR33116">
    <property type="entry name" value="REVERSE TRANSCRIPTASE ZINC-BINDING DOMAIN-CONTAINING PROTEIN-RELATED-RELATED"/>
    <property type="match status" value="1"/>
</dbReference>
<name>A0AAW2Q0C3_SESRA</name>
<reference evidence="3" key="1">
    <citation type="submission" date="2020-06" db="EMBL/GenBank/DDBJ databases">
        <authorList>
            <person name="Li T."/>
            <person name="Hu X."/>
            <person name="Zhang T."/>
            <person name="Song X."/>
            <person name="Zhang H."/>
            <person name="Dai N."/>
            <person name="Sheng W."/>
            <person name="Hou X."/>
            <person name="Wei L."/>
        </authorList>
    </citation>
    <scope>NUCLEOTIDE SEQUENCE</scope>
    <source>
        <strain evidence="3">G02</strain>
        <tissue evidence="3">Leaf</tissue>
    </source>
</reference>
<dbReference type="AlphaFoldDB" id="A0AAW2Q0C3"/>
<dbReference type="CDD" id="cd01650">
    <property type="entry name" value="RT_nLTR_like"/>
    <property type="match status" value="1"/>
</dbReference>
<dbReference type="Gene3D" id="3.60.10.10">
    <property type="entry name" value="Endonuclease/exonuclease/phosphatase"/>
    <property type="match status" value="1"/>
</dbReference>
<dbReference type="Pfam" id="PF13966">
    <property type="entry name" value="zf-RVT"/>
    <property type="match status" value="1"/>
</dbReference>
<reference evidence="3" key="2">
    <citation type="journal article" date="2024" name="Plant">
        <title>Genomic evolution and insights into agronomic trait innovations of Sesamum species.</title>
        <authorList>
            <person name="Miao H."/>
            <person name="Wang L."/>
            <person name="Qu L."/>
            <person name="Liu H."/>
            <person name="Sun Y."/>
            <person name="Le M."/>
            <person name="Wang Q."/>
            <person name="Wei S."/>
            <person name="Zheng Y."/>
            <person name="Lin W."/>
            <person name="Duan Y."/>
            <person name="Cao H."/>
            <person name="Xiong S."/>
            <person name="Wang X."/>
            <person name="Wei L."/>
            <person name="Li C."/>
            <person name="Ma Q."/>
            <person name="Ju M."/>
            <person name="Zhao R."/>
            <person name="Li G."/>
            <person name="Mu C."/>
            <person name="Tian Q."/>
            <person name="Mei H."/>
            <person name="Zhang T."/>
            <person name="Gao T."/>
            <person name="Zhang H."/>
        </authorList>
    </citation>
    <scope>NUCLEOTIDE SEQUENCE</scope>
    <source>
        <strain evidence="3">G02</strain>
    </source>
</reference>
<dbReference type="InterPro" id="IPR026960">
    <property type="entry name" value="RVT-Znf"/>
</dbReference>
<dbReference type="Pfam" id="PF00078">
    <property type="entry name" value="RVT_1"/>
    <property type="match status" value="1"/>
</dbReference>
<evidence type="ECO:0000259" key="1">
    <source>
        <dbReference type="Pfam" id="PF00078"/>
    </source>
</evidence>
<feature type="domain" description="Reverse transcriptase" evidence="1">
    <location>
        <begin position="373"/>
        <end position="587"/>
    </location>
</feature>
<feature type="domain" description="Reverse transcriptase zinc-binding" evidence="2">
    <location>
        <begin position="857"/>
        <end position="958"/>
    </location>
</feature>
<dbReference type="SUPFAM" id="SSF56219">
    <property type="entry name" value="DNase I-like"/>
    <property type="match status" value="1"/>
</dbReference>
<accession>A0AAW2Q0C3</accession>
<evidence type="ECO:0000313" key="3">
    <source>
        <dbReference type="EMBL" id="KAL0361161.1"/>
    </source>
</evidence>
<protein>
    <submittedName>
        <fullName evidence="3">Mitochondrial protein</fullName>
    </submittedName>
</protein>
<dbReference type="InterPro" id="IPR036691">
    <property type="entry name" value="Endo/exonu/phosph_ase_sf"/>
</dbReference>
<proteinExistence type="predicted"/>
<gene>
    <name evidence="3" type="ORF">Sradi_3800600</name>
</gene>